<dbReference type="InterPro" id="IPR037079">
    <property type="entry name" value="AF2212/PG0164-like_sf"/>
</dbReference>
<evidence type="ECO:0000313" key="2">
    <source>
        <dbReference type="Proteomes" id="UP000183053"/>
    </source>
</evidence>
<gene>
    <name evidence="1" type="ORF">SAMN04489765_1377</name>
</gene>
<dbReference type="STRING" id="47312.SAMN04489765_1377"/>
<proteinExistence type="predicted"/>
<name>A0A1H1CUA6_9ACTN</name>
<reference evidence="2" key="1">
    <citation type="submission" date="2016-10" db="EMBL/GenBank/DDBJ databases">
        <authorList>
            <person name="Varghese N."/>
            <person name="Submissions S."/>
        </authorList>
    </citation>
    <scope>NUCLEOTIDE SEQUENCE [LARGE SCALE GENOMIC DNA]</scope>
    <source>
        <strain evidence="2">DSM 44142</strain>
    </source>
</reference>
<dbReference type="SUPFAM" id="SSF141694">
    <property type="entry name" value="AF2212/PG0164-like"/>
    <property type="match status" value="1"/>
</dbReference>
<dbReference type="AlphaFoldDB" id="A0A1H1CUA6"/>
<dbReference type="Pfam" id="PF13376">
    <property type="entry name" value="OmdA"/>
    <property type="match status" value="1"/>
</dbReference>
<dbReference type="InterPro" id="IPR015018">
    <property type="entry name" value="DUF1905"/>
</dbReference>
<evidence type="ECO:0000313" key="1">
    <source>
        <dbReference type="EMBL" id="SDQ67752.1"/>
    </source>
</evidence>
<sequence>MRGMALHVRTTLEPVGPATAIELTDAQVEELGGGKRAAVRVTIGDRTARLRLAGMGGGNLIGLSKAARKDLGVEIGDTVEALVELDEAERTVELPGALAAALETAGLRSAFDALSYTRRKEAARGVAEAKREETRERRIDAVIDGLR</sequence>
<protein>
    <recommendedName>
        <fullName evidence="3">Bacteriocin-protection, YdeI or OmpD-Associated</fullName>
    </recommendedName>
</protein>
<organism evidence="1 2">
    <name type="scientific">Tsukamurella pulmonis</name>
    <dbReference type="NCBI Taxonomy" id="47312"/>
    <lineage>
        <taxon>Bacteria</taxon>
        <taxon>Bacillati</taxon>
        <taxon>Actinomycetota</taxon>
        <taxon>Actinomycetes</taxon>
        <taxon>Mycobacteriales</taxon>
        <taxon>Tsukamurellaceae</taxon>
        <taxon>Tsukamurella</taxon>
    </lineage>
</organism>
<dbReference type="Proteomes" id="UP000183053">
    <property type="component" value="Unassembled WGS sequence"/>
</dbReference>
<keyword evidence="2" id="KW-1185">Reference proteome</keyword>
<accession>A0A1H1CUA6</accession>
<evidence type="ECO:0008006" key="3">
    <source>
        <dbReference type="Google" id="ProtNLM"/>
    </source>
</evidence>
<dbReference type="Gene3D" id="2.40.30.100">
    <property type="entry name" value="AF2212/PG0164-like"/>
    <property type="match status" value="1"/>
</dbReference>
<dbReference type="EMBL" id="FNLF01000002">
    <property type="protein sequence ID" value="SDQ67752.1"/>
    <property type="molecule type" value="Genomic_DNA"/>
</dbReference>
<dbReference type="Pfam" id="PF08922">
    <property type="entry name" value="DUF1905"/>
    <property type="match status" value="1"/>
</dbReference>